<keyword evidence="3" id="KW-1185">Reference proteome</keyword>
<dbReference type="AlphaFoldDB" id="A0A917NH41"/>
<gene>
    <name evidence="2" type="ORF">GCM10011320_04300</name>
</gene>
<dbReference type="RefSeq" id="WP_188965254.1">
    <property type="nucleotide sequence ID" value="NZ_BMKW01000001.1"/>
</dbReference>
<protein>
    <submittedName>
        <fullName evidence="2">Uncharacterized protein</fullName>
    </submittedName>
</protein>
<evidence type="ECO:0000256" key="1">
    <source>
        <dbReference type="SAM" id="MobiDB-lite"/>
    </source>
</evidence>
<reference evidence="2" key="1">
    <citation type="journal article" date="2014" name="Int. J. Syst. Evol. Microbiol.">
        <title>Complete genome sequence of Corynebacterium casei LMG S-19264T (=DSM 44701T), isolated from a smear-ripened cheese.</title>
        <authorList>
            <consortium name="US DOE Joint Genome Institute (JGI-PGF)"/>
            <person name="Walter F."/>
            <person name="Albersmeier A."/>
            <person name="Kalinowski J."/>
            <person name="Ruckert C."/>
        </authorList>
    </citation>
    <scope>NUCLEOTIDE SEQUENCE</scope>
    <source>
        <strain evidence="2">CGMCC 1.3617</strain>
    </source>
</reference>
<accession>A0A917NH41</accession>
<comment type="caution">
    <text evidence="2">The sequence shown here is derived from an EMBL/GenBank/DDBJ whole genome shotgun (WGS) entry which is preliminary data.</text>
</comment>
<evidence type="ECO:0000313" key="2">
    <source>
        <dbReference type="EMBL" id="GGJ00605.1"/>
    </source>
</evidence>
<feature type="region of interest" description="Disordered" evidence="1">
    <location>
        <begin position="1"/>
        <end position="65"/>
    </location>
</feature>
<reference evidence="2" key="2">
    <citation type="submission" date="2020-09" db="EMBL/GenBank/DDBJ databases">
        <authorList>
            <person name="Sun Q."/>
            <person name="Zhou Y."/>
        </authorList>
    </citation>
    <scope>NUCLEOTIDE SEQUENCE</scope>
    <source>
        <strain evidence="2">CGMCC 1.3617</strain>
    </source>
</reference>
<dbReference type="Proteomes" id="UP000661507">
    <property type="component" value="Unassembled WGS sequence"/>
</dbReference>
<name>A0A917NH41_9PROT</name>
<proteinExistence type="predicted"/>
<organism evidence="2 3">
    <name type="scientific">Neoroseomonas lacus</name>
    <dbReference type="NCBI Taxonomy" id="287609"/>
    <lineage>
        <taxon>Bacteria</taxon>
        <taxon>Pseudomonadati</taxon>
        <taxon>Pseudomonadota</taxon>
        <taxon>Alphaproteobacteria</taxon>
        <taxon>Acetobacterales</taxon>
        <taxon>Acetobacteraceae</taxon>
        <taxon>Neoroseomonas</taxon>
    </lineage>
</organism>
<sequence>MNKPRRPRLPAIAPEPPPPHKPDPRFRPDERKEGGPDYGKESHQREKSRRDGADPVPDADKRPPD</sequence>
<dbReference type="EMBL" id="BMKW01000001">
    <property type="protein sequence ID" value="GGJ00605.1"/>
    <property type="molecule type" value="Genomic_DNA"/>
</dbReference>
<evidence type="ECO:0000313" key="3">
    <source>
        <dbReference type="Proteomes" id="UP000661507"/>
    </source>
</evidence>
<feature type="compositionally biased region" description="Basic and acidic residues" evidence="1">
    <location>
        <begin position="18"/>
        <end position="65"/>
    </location>
</feature>